<keyword evidence="2" id="KW-1185">Reference proteome</keyword>
<organism evidence="1 2">
    <name type="scientific">Desulfonema magnum</name>
    <dbReference type="NCBI Taxonomy" id="45655"/>
    <lineage>
        <taxon>Bacteria</taxon>
        <taxon>Pseudomonadati</taxon>
        <taxon>Thermodesulfobacteriota</taxon>
        <taxon>Desulfobacteria</taxon>
        <taxon>Desulfobacterales</taxon>
        <taxon>Desulfococcaceae</taxon>
        <taxon>Desulfonema</taxon>
    </lineage>
</organism>
<evidence type="ECO:0000313" key="1">
    <source>
        <dbReference type="EMBL" id="QTA86595.1"/>
    </source>
</evidence>
<dbReference type="KEGG" id="dmm:dnm_026190"/>
<dbReference type="Proteomes" id="UP000663722">
    <property type="component" value="Chromosome"/>
</dbReference>
<reference evidence="1" key="1">
    <citation type="journal article" date="2021" name="Microb. Physiol.">
        <title>Proteogenomic Insights into the Physiology of Marine, Sulfate-Reducing, Filamentous Desulfonema limicola and Desulfonema magnum.</title>
        <authorList>
            <person name="Schnaars V."/>
            <person name="Wohlbrand L."/>
            <person name="Scheve S."/>
            <person name="Hinrichs C."/>
            <person name="Reinhardt R."/>
            <person name="Rabus R."/>
        </authorList>
    </citation>
    <scope>NUCLEOTIDE SEQUENCE</scope>
    <source>
        <strain evidence="1">4be13</strain>
    </source>
</reference>
<name>A0A975GME9_9BACT</name>
<protein>
    <submittedName>
        <fullName evidence="1">Uncharacterized protein</fullName>
    </submittedName>
</protein>
<sequence length="46" mass="5260">MEAQDWRFSENRLLTGNNGYPELHDRLVAVTAGYFNIPIVINDPVI</sequence>
<evidence type="ECO:0000313" key="2">
    <source>
        <dbReference type="Proteomes" id="UP000663722"/>
    </source>
</evidence>
<accession>A0A975GME9</accession>
<gene>
    <name evidence="1" type="ORF">dnm_026190</name>
</gene>
<dbReference type="RefSeq" id="WP_207682169.1">
    <property type="nucleotide sequence ID" value="NZ_CP061800.1"/>
</dbReference>
<proteinExistence type="predicted"/>
<dbReference type="EMBL" id="CP061800">
    <property type="protein sequence ID" value="QTA86595.1"/>
    <property type="molecule type" value="Genomic_DNA"/>
</dbReference>
<dbReference type="AlphaFoldDB" id="A0A975GME9"/>